<name>A0A1N5SLT6_9ARCH</name>
<evidence type="ECO:0000313" key="1">
    <source>
        <dbReference type="EMBL" id="SIM36947.1"/>
    </source>
</evidence>
<dbReference type="AlphaFoldDB" id="A0A1N5SLT6"/>
<dbReference type="Gene3D" id="3.20.20.140">
    <property type="entry name" value="Metal-dependent hydrolases"/>
    <property type="match status" value="1"/>
</dbReference>
<dbReference type="GO" id="GO:0016788">
    <property type="term" value="F:hydrolase activity, acting on ester bonds"/>
    <property type="evidence" value="ECO:0007669"/>
    <property type="project" value="InterPro"/>
</dbReference>
<dbReference type="GeneID" id="41587579"/>
<reference evidence="1 2" key="1">
    <citation type="submission" date="2016-04" db="EMBL/GenBank/DDBJ databases">
        <authorList>
            <person name="Evans L.H."/>
            <person name="Alamgir A."/>
            <person name="Owens N."/>
            <person name="Weber N.D."/>
            <person name="Virtaneva K."/>
            <person name="Barbian K."/>
            <person name="Babar A."/>
            <person name="Rosenke K."/>
        </authorList>
    </citation>
    <scope>NUCLEOTIDE SEQUENCE [LARGE SCALE GENOMIC DNA]</scope>
    <source>
        <strain evidence="2">S5(T) (JCM 30642 \VKM B-2941)</strain>
    </source>
</reference>
<organism evidence="1 2">
    <name type="scientific">Cuniculiplasma divulgatum</name>
    <dbReference type="NCBI Taxonomy" id="1673428"/>
    <lineage>
        <taxon>Archaea</taxon>
        <taxon>Methanobacteriati</taxon>
        <taxon>Thermoplasmatota</taxon>
        <taxon>Thermoplasmata</taxon>
        <taxon>Thermoplasmatales</taxon>
        <taxon>Cuniculiplasmataceae</taxon>
        <taxon>Cuniculiplasma</taxon>
    </lineage>
</organism>
<dbReference type="RefSeq" id="WP_148689507.1">
    <property type="nucleotide sequence ID" value="NZ_LT671858.1"/>
</dbReference>
<dbReference type="InterPro" id="IPR001130">
    <property type="entry name" value="TatD-like"/>
</dbReference>
<dbReference type="SUPFAM" id="SSF51556">
    <property type="entry name" value="Metallo-dependent hydrolases"/>
    <property type="match status" value="1"/>
</dbReference>
<keyword evidence="1" id="KW-0378">Hydrolase</keyword>
<dbReference type="InterPro" id="IPR011589">
    <property type="entry name" value="UCP004961"/>
</dbReference>
<dbReference type="InterPro" id="IPR032466">
    <property type="entry name" value="Metal_Hydrolase"/>
</dbReference>
<proteinExistence type="predicted"/>
<dbReference type="Proteomes" id="UP000195607">
    <property type="component" value="Chromosome I"/>
</dbReference>
<dbReference type="PANTHER" id="PTHR42206:SF1">
    <property type="entry name" value="METAL-DEPENDENT HYDROLASE"/>
    <property type="match status" value="1"/>
</dbReference>
<dbReference type="PANTHER" id="PTHR42206">
    <property type="entry name" value="METAL-DEPENDENT HYDROLASE-RELATED"/>
    <property type="match status" value="1"/>
</dbReference>
<dbReference type="EMBL" id="LT671858">
    <property type="protein sequence ID" value="SIM36947.1"/>
    <property type="molecule type" value="Genomic_DNA"/>
</dbReference>
<dbReference type="Pfam" id="PF01026">
    <property type="entry name" value="TatD_DNase"/>
    <property type="match status" value="1"/>
</dbReference>
<evidence type="ECO:0000313" key="2">
    <source>
        <dbReference type="Proteomes" id="UP000195607"/>
    </source>
</evidence>
<gene>
    <name evidence="1" type="ORF">CSP5_0276</name>
</gene>
<sequence length="281" mass="32358">MDGYLIFDNHFHLNYENNFLEGARRFKKAGGNAINLTNLPDYSLPSENYYKTIYERTISMANAVRRETGLTVLVTLGPYPLDYNHFSEMNLDSENIVRNGIDLAAKLIEEGVTNAMGEIGRPHFPVSDLIIDKSNNLLEYAFSRCGELECPAILHTEDLDNARIEEMEDFARRNGLNPTKIIKHHALPSNLLKDSKMNFSIPANRKFVRESISTKKKFLLETDYINDPKDDNRFLPPDSVPLRANMIRQNYPDSWEQTFKNTFRDLPLEIFGSEPFKCLLQ</sequence>
<protein>
    <submittedName>
        <fullName evidence="1">Predicted metal-dependent hydrolase (Urease superfamily)</fullName>
    </submittedName>
</protein>
<accession>A0A1N5SLT6</accession>
<dbReference type="PIRSF" id="PIRSF004961">
    <property type="entry name" value="UCP004961_TatD"/>
    <property type="match status" value="1"/>
</dbReference>